<accession>A0AAD0L8G5</accession>
<dbReference type="InterPro" id="IPR036390">
    <property type="entry name" value="WH_DNA-bd_sf"/>
</dbReference>
<gene>
    <name evidence="6" type="ORF">C1S65_16970</name>
</gene>
<dbReference type="SUPFAM" id="SSF46785">
    <property type="entry name" value="Winged helix' DNA-binding domain"/>
    <property type="match status" value="1"/>
</dbReference>
<dbReference type="InterPro" id="IPR000847">
    <property type="entry name" value="LysR_HTH_N"/>
</dbReference>
<dbReference type="PROSITE" id="PS50931">
    <property type="entry name" value="HTH_LYSR"/>
    <property type="match status" value="1"/>
</dbReference>
<feature type="domain" description="HTH lysR-type" evidence="5">
    <location>
        <begin position="3"/>
        <end position="60"/>
    </location>
</feature>
<keyword evidence="2" id="KW-0805">Transcription regulation</keyword>
<dbReference type="Gene3D" id="1.10.10.10">
    <property type="entry name" value="Winged helix-like DNA-binding domain superfamily/Winged helix DNA-binding domain"/>
    <property type="match status" value="1"/>
</dbReference>
<protein>
    <submittedName>
        <fullName evidence="6">LysR family transcriptional regulator</fullName>
    </submittedName>
</protein>
<dbReference type="RefSeq" id="WP_112898685.1">
    <property type="nucleotide sequence ID" value="NZ_CP030750.1"/>
</dbReference>
<keyword evidence="4" id="KW-0804">Transcription</keyword>
<dbReference type="Pfam" id="PF03466">
    <property type="entry name" value="LysR_substrate"/>
    <property type="match status" value="1"/>
</dbReference>
<dbReference type="InterPro" id="IPR050389">
    <property type="entry name" value="LysR-type_TF"/>
</dbReference>
<dbReference type="InterPro" id="IPR005119">
    <property type="entry name" value="LysR_subst-bd"/>
</dbReference>
<dbReference type="SUPFAM" id="SSF53850">
    <property type="entry name" value="Periplasmic binding protein-like II"/>
    <property type="match status" value="1"/>
</dbReference>
<sequence length="299" mass="33837">MRTDLNLLRVLLAVYETGNVTAAAKQLGISQPAASAALARLRHSLQDPLFIRSGAGMEATPRAQGIIERTREVIEIIDRDILSSPTFDPATAEDEFVFCLSEVGEVVFLPPLFQKLRQLAPRIRLRTLSLAPDALTDSLHDGKVDAVLGYFPDLTAPHIYQQRLFSHDLTCMLRRGHPLARERLALEDFARMEHLQVRDGSRRQEMFEAHLNEAGIKRNIVLETSHYMSVPSIIEQSDLVVVLPRTVANLYLDTVNVQIVEPPVEIPCYDLKQFWHARFQQAPRSVWLRRVISELFAQG</sequence>
<dbReference type="CDD" id="cd08459">
    <property type="entry name" value="PBP2_DntR_NahR_LinR_like"/>
    <property type="match status" value="1"/>
</dbReference>
<dbReference type="Gene3D" id="3.40.190.10">
    <property type="entry name" value="Periplasmic binding protein-like II"/>
    <property type="match status" value="2"/>
</dbReference>
<dbReference type="GO" id="GO:0003677">
    <property type="term" value="F:DNA binding"/>
    <property type="evidence" value="ECO:0007669"/>
    <property type="project" value="UniProtKB-KW"/>
</dbReference>
<evidence type="ECO:0000259" key="5">
    <source>
        <dbReference type="PROSITE" id="PS50931"/>
    </source>
</evidence>
<dbReference type="EMBL" id="CP030750">
    <property type="protein sequence ID" value="AXA25724.1"/>
    <property type="molecule type" value="Genomic_DNA"/>
</dbReference>
<proteinExistence type="inferred from homology"/>
<name>A0AAD0L8G5_PSEPU</name>
<dbReference type="GO" id="GO:0003700">
    <property type="term" value="F:DNA-binding transcription factor activity"/>
    <property type="evidence" value="ECO:0007669"/>
    <property type="project" value="InterPro"/>
</dbReference>
<evidence type="ECO:0000256" key="4">
    <source>
        <dbReference type="ARBA" id="ARBA00023163"/>
    </source>
</evidence>
<evidence type="ECO:0000256" key="2">
    <source>
        <dbReference type="ARBA" id="ARBA00023015"/>
    </source>
</evidence>
<organism evidence="6 7">
    <name type="scientific">Pseudomonas putida</name>
    <name type="common">Arthrobacter siderocapsulatus</name>
    <dbReference type="NCBI Taxonomy" id="303"/>
    <lineage>
        <taxon>Bacteria</taxon>
        <taxon>Pseudomonadati</taxon>
        <taxon>Pseudomonadota</taxon>
        <taxon>Gammaproteobacteria</taxon>
        <taxon>Pseudomonadales</taxon>
        <taxon>Pseudomonadaceae</taxon>
        <taxon>Pseudomonas</taxon>
    </lineage>
</organism>
<dbReference type="InterPro" id="IPR036388">
    <property type="entry name" value="WH-like_DNA-bd_sf"/>
</dbReference>
<dbReference type="Proteomes" id="UP000251617">
    <property type="component" value="Chromosome"/>
</dbReference>
<dbReference type="Pfam" id="PF00126">
    <property type="entry name" value="HTH_1"/>
    <property type="match status" value="1"/>
</dbReference>
<evidence type="ECO:0000256" key="3">
    <source>
        <dbReference type="ARBA" id="ARBA00023125"/>
    </source>
</evidence>
<dbReference type="AlphaFoldDB" id="A0AAD0L8G5"/>
<keyword evidence="3" id="KW-0238">DNA-binding</keyword>
<dbReference type="PANTHER" id="PTHR30118">
    <property type="entry name" value="HTH-TYPE TRANSCRIPTIONAL REGULATOR LEUO-RELATED"/>
    <property type="match status" value="1"/>
</dbReference>
<evidence type="ECO:0000256" key="1">
    <source>
        <dbReference type="ARBA" id="ARBA00009437"/>
    </source>
</evidence>
<comment type="similarity">
    <text evidence="1">Belongs to the LysR transcriptional regulatory family.</text>
</comment>
<reference evidence="6 7" key="1">
    <citation type="submission" date="2018-06" db="EMBL/GenBank/DDBJ databases">
        <title>The genome of Pseudomonas putida NX-1, a lignin degrader.</title>
        <authorList>
            <person name="Xu Z."/>
        </authorList>
    </citation>
    <scope>NUCLEOTIDE SEQUENCE [LARGE SCALE GENOMIC DNA]</scope>
    <source>
        <strain evidence="6 7">NX-1</strain>
    </source>
</reference>
<evidence type="ECO:0000313" key="6">
    <source>
        <dbReference type="EMBL" id="AXA25724.1"/>
    </source>
</evidence>
<evidence type="ECO:0000313" key="7">
    <source>
        <dbReference type="Proteomes" id="UP000251617"/>
    </source>
</evidence>
<dbReference type="PANTHER" id="PTHR30118:SF15">
    <property type="entry name" value="TRANSCRIPTIONAL REGULATORY PROTEIN"/>
    <property type="match status" value="1"/>
</dbReference>
<dbReference type="PRINTS" id="PR00039">
    <property type="entry name" value="HTHLYSR"/>
</dbReference>